<dbReference type="InterPro" id="IPR013656">
    <property type="entry name" value="PAS_4"/>
</dbReference>
<evidence type="ECO:0000259" key="7">
    <source>
        <dbReference type="PROSITE" id="PS50109"/>
    </source>
</evidence>
<dbReference type="Gene3D" id="1.10.287.130">
    <property type="match status" value="1"/>
</dbReference>
<dbReference type="InterPro" id="IPR029016">
    <property type="entry name" value="GAF-like_dom_sf"/>
</dbReference>
<dbReference type="CDD" id="cd00130">
    <property type="entry name" value="PAS"/>
    <property type="match status" value="1"/>
</dbReference>
<dbReference type="SUPFAM" id="SSF55781">
    <property type="entry name" value="GAF domain-like"/>
    <property type="match status" value="1"/>
</dbReference>
<comment type="catalytic activity">
    <reaction evidence="1">
        <text>ATP + protein L-histidine = ADP + protein N-phospho-L-histidine.</text>
        <dbReference type="EC" id="2.7.13.3"/>
    </reaction>
</comment>
<dbReference type="InterPro" id="IPR001789">
    <property type="entry name" value="Sig_transdc_resp-reg_receiver"/>
</dbReference>
<dbReference type="CDD" id="cd00075">
    <property type="entry name" value="HATPase"/>
    <property type="match status" value="1"/>
</dbReference>
<dbReference type="InterPro" id="IPR004358">
    <property type="entry name" value="Sig_transdc_His_kin-like_C"/>
</dbReference>
<dbReference type="Pfam" id="PF01590">
    <property type="entry name" value="GAF"/>
    <property type="match status" value="1"/>
</dbReference>
<dbReference type="PANTHER" id="PTHR43047">
    <property type="entry name" value="TWO-COMPONENT HISTIDINE PROTEIN KINASE"/>
    <property type="match status" value="1"/>
</dbReference>
<dbReference type="InterPro" id="IPR003594">
    <property type="entry name" value="HATPase_dom"/>
</dbReference>
<evidence type="ECO:0000259" key="9">
    <source>
        <dbReference type="PROSITE" id="PS50113"/>
    </source>
</evidence>
<dbReference type="PRINTS" id="PR00344">
    <property type="entry name" value="BCTRLSENSOR"/>
</dbReference>
<keyword evidence="10" id="KW-0067">ATP-binding</keyword>
<dbReference type="InterPro" id="IPR000014">
    <property type="entry name" value="PAS"/>
</dbReference>
<dbReference type="SUPFAM" id="SSF55874">
    <property type="entry name" value="ATPase domain of HSP90 chaperone/DNA topoisomerase II/histidine kinase"/>
    <property type="match status" value="1"/>
</dbReference>
<keyword evidence="4" id="KW-0808">Transferase</keyword>
<feature type="domain" description="Histidine kinase" evidence="7">
    <location>
        <begin position="469"/>
        <end position="687"/>
    </location>
</feature>
<keyword evidence="5" id="KW-0418">Kinase</keyword>
<dbReference type="Pfam" id="PF00072">
    <property type="entry name" value="Response_reg"/>
    <property type="match status" value="1"/>
</dbReference>
<keyword evidence="10" id="KW-0547">Nucleotide-binding</keyword>
<evidence type="ECO:0000256" key="6">
    <source>
        <dbReference type="PROSITE-ProRule" id="PRU00169"/>
    </source>
</evidence>
<dbReference type="EMBL" id="JBHSMS010000040">
    <property type="protein sequence ID" value="MFC5512346.1"/>
    <property type="molecule type" value="Genomic_DNA"/>
</dbReference>
<dbReference type="Gene3D" id="3.30.565.10">
    <property type="entry name" value="Histidine kinase-like ATPase, C-terminal domain"/>
    <property type="match status" value="1"/>
</dbReference>
<dbReference type="SMART" id="SM00448">
    <property type="entry name" value="REC"/>
    <property type="match status" value="1"/>
</dbReference>
<accession>A0ABW0PI65</accession>
<dbReference type="Pfam" id="PF08448">
    <property type="entry name" value="PAS_4"/>
    <property type="match status" value="2"/>
</dbReference>
<dbReference type="SMART" id="SM00086">
    <property type="entry name" value="PAC"/>
    <property type="match status" value="2"/>
</dbReference>
<dbReference type="SMART" id="SM00387">
    <property type="entry name" value="HATPase_c"/>
    <property type="match status" value="1"/>
</dbReference>
<dbReference type="InterPro" id="IPR001610">
    <property type="entry name" value="PAC"/>
</dbReference>
<dbReference type="Gene3D" id="3.30.450.40">
    <property type="match status" value="1"/>
</dbReference>
<gene>
    <name evidence="10" type="ORF">ACFPOU_14565</name>
</gene>
<organism evidence="10 11">
    <name type="scientific">Massilia jejuensis</name>
    <dbReference type="NCBI Taxonomy" id="648894"/>
    <lineage>
        <taxon>Bacteria</taxon>
        <taxon>Pseudomonadati</taxon>
        <taxon>Pseudomonadota</taxon>
        <taxon>Betaproteobacteria</taxon>
        <taxon>Burkholderiales</taxon>
        <taxon>Oxalobacteraceae</taxon>
        <taxon>Telluria group</taxon>
        <taxon>Massilia</taxon>
    </lineage>
</organism>
<keyword evidence="11" id="KW-1185">Reference proteome</keyword>
<protein>
    <recommendedName>
        <fullName evidence="2">histidine kinase</fullName>
        <ecNumber evidence="2">2.7.13.3</ecNumber>
    </recommendedName>
</protein>
<dbReference type="CDD" id="cd00082">
    <property type="entry name" value="HisKA"/>
    <property type="match status" value="1"/>
</dbReference>
<reference evidence="11" key="1">
    <citation type="journal article" date="2019" name="Int. J. Syst. Evol. Microbiol.">
        <title>The Global Catalogue of Microorganisms (GCM) 10K type strain sequencing project: providing services to taxonomists for standard genome sequencing and annotation.</title>
        <authorList>
            <consortium name="The Broad Institute Genomics Platform"/>
            <consortium name="The Broad Institute Genome Sequencing Center for Infectious Disease"/>
            <person name="Wu L."/>
            <person name="Ma J."/>
        </authorList>
    </citation>
    <scope>NUCLEOTIDE SEQUENCE [LARGE SCALE GENOMIC DNA]</scope>
    <source>
        <strain evidence="11">CCUG 38813</strain>
    </source>
</reference>
<dbReference type="Pfam" id="PF02518">
    <property type="entry name" value="HATPase_c"/>
    <property type="match status" value="1"/>
</dbReference>
<dbReference type="Gene3D" id="3.40.50.2300">
    <property type="match status" value="1"/>
</dbReference>
<dbReference type="SUPFAM" id="SSF52172">
    <property type="entry name" value="CheY-like"/>
    <property type="match status" value="1"/>
</dbReference>
<dbReference type="Pfam" id="PF00512">
    <property type="entry name" value="HisKA"/>
    <property type="match status" value="1"/>
</dbReference>
<dbReference type="GO" id="GO:0005524">
    <property type="term" value="F:ATP binding"/>
    <property type="evidence" value="ECO:0007669"/>
    <property type="project" value="UniProtKB-KW"/>
</dbReference>
<feature type="domain" description="PAC" evidence="9">
    <location>
        <begin position="261"/>
        <end position="307"/>
    </location>
</feature>
<evidence type="ECO:0000256" key="5">
    <source>
        <dbReference type="ARBA" id="ARBA00022777"/>
    </source>
</evidence>
<evidence type="ECO:0000256" key="2">
    <source>
        <dbReference type="ARBA" id="ARBA00012438"/>
    </source>
</evidence>
<dbReference type="InterPro" id="IPR035965">
    <property type="entry name" value="PAS-like_dom_sf"/>
</dbReference>
<feature type="domain" description="Response regulatory" evidence="8">
    <location>
        <begin position="709"/>
        <end position="825"/>
    </location>
</feature>
<dbReference type="InterPro" id="IPR003661">
    <property type="entry name" value="HisK_dim/P_dom"/>
</dbReference>
<dbReference type="SMART" id="SM00065">
    <property type="entry name" value="GAF"/>
    <property type="match status" value="1"/>
</dbReference>
<proteinExistence type="predicted"/>
<keyword evidence="3 6" id="KW-0597">Phosphoprotein</keyword>
<sequence length="830" mass="90944">MPMNAPFPARTERERLAVLDAYGILDTPPERAFDDIVTLVGQLLEAPIVAVNLLAESRQWFKSEIGLGMREMPLDDSICKFVLHESDRMIVPDTRLDARFAANPLVTGAPGLRFYAGELLTTPEGVALGTLCVLDLEPRPQGLSPQQQLVLTTMARQVMSLIELHKAVRLQHALLQQQRAVEGQLRRERDRCQRLFDGMGEGFILLDERFHVQQINAGALQLEDRPAEDILGRCQWEVWPGTEQLEVGRQYKRAMAERIAVDFEQHYVFPDGRTCWTEIRVTPIDDGLAVFYRDITERKKAEQALRDSQQQAIDIAGQAERERQRVDALLQVVPAGIIVADAGGALVHVNAENRRIWGSHPMSTDVDAYVEWKGWWADGSDKHGRRLAIEEWAMARALAGEAAPRQVIEIESFDVPGARRIMLNSGAPIRNDAGEITGAVVAQMDITDRVKAEDALRQADQKKDEFLAMLAHELRNPLAPITSAAAILSGHAVDAATVRRTSAIIARQAKHMTGLIDDLLDVSRVTRGRVDLAITELDIKDVIADAVEQVRPLVEKHQHRLLVRLGPRPAIVLGDRKRLVQVTTNLLSNAAKYTPNGGTIDVWLEVEAASLVITVRDNGIGMTEELIADAFELFSQGKRGLDRSQGGLGIGLALVKSLLHLHGGTVDVRSDGADRGTSFRVRLPVLAPDAQAAVANAPPAAGAAAPRLRIGIVDDNEDAAATLSMFLQAFDHEVSTAHSARHALQHLPAFAPDVCLLDIGLPGMNGFELARALRAAPATREAVLIAITGYAQESDREQARGAGFDELFAKPVDLAALNALLTQVAQDRPR</sequence>
<evidence type="ECO:0000256" key="4">
    <source>
        <dbReference type="ARBA" id="ARBA00022679"/>
    </source>
</evidence>
<feature type="domain" description="PAC" evidence="9">
    <location>
        <begin position="406"/>
        <end position="458"/>
    </location>
</feature>
<dbReference type="InterPro" id="IPR036890">
    <property type="entry name" value="HATPase_C_sf"/>
</dbReference>
<dbReference type="SMART" id="SM00388">
    <property type="entry name" value="HisKA"/>
    <property type="match status" value="1"/>
</dbReference>
<dbReference type="Gene3D" id="3.30.450.20">
    <property type="entry name" value="PAS domain"/>
    <property type="match status" value="2"/>
</dbReference>
<name>A0ABW0PI65_9BURK</name>
<dbReference type="InterPro" id="IPR011006">
    <property type="entry name" value="CheY-like_superfamily"/>
</dbReference>
<dbReference type="PROSITE" id="PS50110">
    <property type="entry name" value="RESPONSE_REGULATORY"/>
    <property type="match status" value="1"/>
</dbReference>
<dbReference type="InterPro" id="IPR036097">
    <property type="entry name" value="HisK_dim/P_sf"/>
</dbReference>
<dbReference type="NCBIfam" id="TIGR00229">
    <property type="entry name" value="sensory_box"/>
    <property type="match status" value="1"/>
</dbReference>
<comment type="caution">
    <text evidence="10">The sequence shown here is derived from an EMBL/GenBank/DDBJ whole genome shotgun (WGS) entry which is preliminary data.</text>
</comment>
<evidence type="ECO:0000259" key="8">
    <source>
        <dbReference type="PROSITE" id="PS50110"/>
    </source>
</evidence>
<evidence type="ECO:0000313" key="11">
    <source>
        <dbReference type="Proteomes" id="UP001596031"/>
    </source>
</evidence>
<feature type="modified residue" description="4-aspartylphosphate" evidence="6">
    <location>
        <position position="758"/>
    </location>
</feature>
<evidence type="ECO:0000256" key="3">
    <source>
        <dbReference type="ARBA" id="ARBA00022553"/>
    </source>
</evidence>
<dbReference type="PROSITE" id="PS50113">
    <property type="entry name" value="PAC"/>
    <property type="match status" value="2"/>
</dbReference>
<dbReference type="SUPFAM" id="SSF47384">
    <property type="entry name" value="Homodimeric domain of signal transducing histidine kinase"/>
    <property type="match status" value="1"/>
</dbReference>
<dbReference type="Proteomes" id="UP001596031">
    <property type="component" value="Unassembled WGS sequence"/>
</dbReference>
<dbReference type="InterPro" id="IPR000700">
    <property type="entry name" value="PAS-assoc_C"/>
</dbReference>
<evidence type="ECO:0000313" key="10">
    <source>
        <dbReference type="EMBL" id="MFC5512346.1"/>
    </source>
</evidence>
<dbReference type="InterPro" id="IPR005467">
    <property type="entry name" value="His_kinase_dom"/>
</dbReference>
<dbReference type="RefSeq" id="WP_379722453.1">
    <property type="nucleotide sequence ID" value="NZ_JBHSMS010000040.1"/>
</dbReference>
<dbReference type="PROSITE" id="PS50109">
    <property type="entry name" value="HIS_KIN"/>
    <property type="match status" value="1"/>
</dbReference>
<evidence type="ECO:0000256" key="1">
    <source>
        <dbReference type="ARBA" id="ARBA00000085"/>
    </source>
</evidence>
<dbReference type="SMART" id="SM00091">
    <property type="entry name" value="PAS"/>
    <property type="match status" value="1"/>
</dbReference>
<dbReference type="EC" id="2.7.13.3" evidence="2"/>
<dbReference type="PANTHER" id="PTHR43047:SF72">
    <property type="entry name" value="OSMOSENSING HISTIDINE PROTEIN KINASE SLN1"/>
    <property type="match status" value="1"/>
</dbReference>
<dbReference type="SUPFAM" id="SSF55785">
    <property type="entry name" value="PYP-like sensor domain (PAS domain)"/>
    <property type="match status" value="2"/>
</dbReference>
<dbReference type="InterPro" id="IPR003018">
    <property type="entry name" value="GAF"/>
</dbReference>